<evidence type="ECO:0000256" key="15">
    <source>
        <dbReference type="ARBA" id="ARBA00034000"/>
    </source>
</evidence>
<dbReference type="InterPro" id="IPR036950">
    <property type="entry name" value="PBP_transglycosylase"/>
</dbReference>
<keyword evidence="5" id="KW-0121">Carboxypeptidase</keyword>
<evidence type="ECO:0000256" key="17">
    <source>
        <dbReference type="SAM" id="Phobius"/>
    </source>
</evidence>
<dbReference type="InterPro" id="IPR050396">
    <property type="entry name" value="Glycosyltr_51/Transpeptidase"/>
</dbReference>
<evidence type="ECO:0000256" key="8">
    <source>
        <dbReference type="ARBA" id="ARBA00022679"/>
    </source>
</evidence>
<keyword evidence="9" id="KW-0378">Hydrolase</keyword>
<dbReference type="GO" id="GO:0008658">
    <property type="term" value="F:penicillin binding"/>
    <property type="evidence" value="ECO:0007669"/>
    <property type="project" value="InterPro"/>
</dbReference>
<feature type="domain" description="Glycosyl transferase family 51" evidence="19">
    <location>
        <begin position="68"/>
        <end position="236"/>
    </location>
</feature>
<dbReference type="InterPro" id="IPR001460">
    <property type="entry name" value="PCN-bd_Tpept"/>
</dbReference>
<evidence type="ECO:0000256" key="5">
    <source>
        <dbReference type="ARBA" id="ARBA00022645"/>
    </source>
</evidence>
<evidence type="ECO:0000256" key="1">
    <source>
        <dbReference type="ARBA" id="ARBA00004236"/>
    </source>
</evidence>
<accession>A0A1G2URA6</accession>
<organism evidence="20 21">
    <name type="scientific">Candidatus Zambryskibacteria bacterium RIFCSPLOWO2_12_FULL_39_16</name>
    <dbReference type="NCBI Taxonomy" id="1802775"/>
    <lineage>
        <taxon>Bacteria</taxon>
        <taxon>Candidatus Zambryskiibacteriota</taxon>
    </lineage>
</organism>
<proteinExistence type="inferred from homology"/>
<comment type="subcellular location">
    <subcellularLocation>
        <location evidence="1">Cell membrane</location>
    </subcellularLocation>
</comment>
<dbReference type="Proteomes" id="UP000177276">
    <property type="component" value="Unassembled WGS sequence"/>
</dbReference>
<evidence type="ECO:0000256" key="16">
    <source>
        <dbReference type="ARBA" id="ARBA00049902"/>
    </source>
</evidence>
<evidence type="ECO:0000256" key="14">
    <source>
        <dbReference type="ARBA" id="ARBA00023316"/>
    </source>
</evidence>
<dbReference type="PANTHER" id="PTHR32282:SF11">
    <property type="entry name" value="PENICILLIN-BINDING PROTEIN 1B"/>
    <property type="match status" value="1"/>
</dbReference>
<evidence type="ECO:0000256" key="2">
    <source>
        <dbReference type="ARBA" id="ARBA00007090"/>
    </source>
</evidence>
<evidence type="ECO:0000256" key="12">
    <source>
        <dbReference type="ARBA" id="ARBA00023136"/>
    </source>
</evidence>
<dbReference type="InterPro" id="IPR023346">
    <property type="entry name" value="Lysozyme-like_dom_sf"/>
</dbReference>
<dbReference type="GO" id="GO:0030288">
    <property type="term" value="C:outer membrane-bounded periplasmic space"/>
    <property type="evidence" value="ECO:0007669"/>
    <property type="project" value="TreeGrafter"/>
</dbReference>
<dbReference type="GO" id="GO:0008360">
    <property type="term" value="P:regulation of cell shape"/>
    <property type="evidence" value="ECO:0007669"/>
    <property type="project" value="UniProtKB-KW"/>
</dbReference>
<evidence type="ECO:0000259" key="19">
    <source>
        <dbReference type="Pfam" id="PF00912"/>
    </source>
</evidence>
<evidence type="ECO:0000259" key="18">
    <source>
        <dbReference type="Pfam" id="PF00905"/>
    </source>
</evidence>
<dbReference type="GO" id="GO:0005886">
    <property type="term" value="C:plasma membrane"/>
    <property type="evidence" value="ECO:0007669"/>
    <property type="project" value="UniProtKB-SubCell"/>
</dbReference>
<comment type="similarity">
    <text evidence="2">In the C-terminal section; belongs to the transpeptidase family.</text>
</comment>
<dbReference type="GO" id="GO:0009252">
    <property type="term" value="P:peptidoglycan biosynthetic process"/>
    <property type="evidence" value="ECO:0007669"/>
    <property type="project" value="UniProtKB-KW"/>
</dbReference>
<gene>
    <name evidence="20" type="ORF">A3G46_00510</name>
</gene>
<evidence type="ECO:0000256" key="13">
    <source>
        <dbReference type="ARBA" id="ARBA00023268"/>
    </source>
</evidence>
<dbReference type="PANTHER" id="PTHR32282">
    <property type="entry name" value="BINDING PROTEIN TRANSPEPTIDASE, PUTATIVE-RELATED"/>
    <property type="match status" value="1"/>
</dbReference>
<evidence type="ECO:0000256" key="11">
    <source>
        <dbReference type="ARBA" id="ARBA00022984"/>
    </source>
</evidence>
<evidence type="ECO:0000256" key="9">
    <source>
        <dbReference type="ARBA" id="ARBA00022801"/>
    </source>
</evidence>
<evidence type="ECO:0000256" key="6">
    <source>
        <dbReference type="ARBA" id="ARBA00022670"/>
    </source>
</evidence>
<dbReference type="SUPFAM" id="SSF53955">
    <property type="entry name" value="Lysozyme-like"/>
    <property type="match status" value="1"/>
</dbReference>
<keyword evidence="11" id="KW-0573">Peptidoglycan synthesis</keyword>
<evidence type="ECO:0000313" key="21">
    <source>
        <dbReference type="Proteomes" id="UP000177276"/>
    </source>
</evidence>
<dbReference type="Gene3D" id="3.40.710.10">
    <property type="entry name" value="DD-peptidase/beta-lactamase superfamily"/>
    <property type="match status" value="1"/>
</dbReference>
<dbReference type="EMBL" id="MHWS01000020">
    <property type="protein sequence ID" value="OHB11914.1"/>
    <property type="molecule type" value="Genomic_DNA"/>
</dbReference>
<dbReference type="InterPro" id="IPR012338">
    <property type="entry name" value="Beta-lactam/transpept-like"/>
</dbReference>
<evidence type="ECO:0000313" key="20">
    <source>
        <dbReference type="EMBL" id="OHB11914.1"/>
    </source>
</evidence>
<dbReference type="Pfam" id="PF00905">
    <property type="entry name" value="Transpeptidase"/>
    <property type="match status" value="1"/>
</dbReference>
<comment type="similarity">
    <text evidence="3">In the N-terminal section; belongs to the glycosyltransferase 51 family.</text>
</comment>
<keyword evidence="17" id="KW-1133">Transmembrane helix</keyword>
<dbReference type="GO" id="GO:0006508">
    <property type="term" value="P:proteolysis"/>
    <property type="evidence" value="ECO:0007669"/>
    <property type="project" value="UniProtKB-KW"/>
</dbReference>
<comment type="catalytic activity">
    <reaction evidence="15">
        <text>Preferential cleavage: (Ac)2-L-Lys-D-Ala-|-D-Ala. Also transpeptidation of peptidyl-alanyl moieties that are N-acyl substituents of D-alanine.</text>
        <dbReference type="EC" id="3.4.16.4"/>
    </reaction>
</comment>
<dbReference type="Gene3D" id="1.10.3810.10">
    <property type="entry name" value="Biosynthetic peptidoglycan transglycosylase-like"/>
    <property type="match status" value="1"/>
</dbReference>
<protein>
    <submittedName>
        <fullName evidence="20">Uncharacterized protein</fullName>
    </submittedName>
</protein>
<feature type="domain" description="Penicillin-binding protein transpeptidase" evidence="18">
    <location>
        <begin position="327"/>
        <end position="595"/>
    </location>
</feature>
<comment type="caution">
    <text evidence="20">The sequence shown here is derived from an EMBL/GenBank/DDBJ whole genome shotgun (WGS) entry which is preliminary data.</text>
</comment>
<reference evidence="20 21" key="1">
    <citation type="journal article" date="2016" name="Nat. Commun.">
        <title>Thousands of microbial genomes shed light on interconnected biogeochemical processes in an aquifer system.</title>
        <authorList>
            <person name="Anantharaman K."/>
            <person name="Brown C.T."/>
            <person name="Hug L.A."/>
            <person name="Sharon I."/>
            <person name="Castelle C.J."/>
            <person name="Probst A.J."/>
            <person name="Thomas B.C."/>
            <person name="Singh A."/>
            <person name="Wilkins M.J."/>
            <person name="Karaoz U."/>
            <person name="Brodie E.L."/>
            <person name="Williams K.H."/>
            <person name="Hubbard S.S."/>
            <person name="Banfield J.F."/>
        </authorList>
    </citation>
    <scope>NUCLEOTIDE SEQUENCE [LARGE SCALE GENOMIC DNA]</scope>
</reference>
<keyword evidence="10" id="KW-0133">Cell shape</keyword>
<name>A0A1G2URA6_9BACT</name>
<evidence type="ECO:0000256" key="4">
    <source>
        <dbReference type="ARBA" id="ARBA00022475"/>
    </source>
</evidence>
<dbReference type="InterPro" id="IPR001264">
    <property type="entry name" value="Glyco_trans_51"/>
</dbReference>
<keyword evidence="4" id="KW-1003">Cell membrane</keyword>
<feature type="transmembrane region" description="Helical" evidence="17">
    <location>
        <begin position="12"/>
        <end position="32"/>
    </location>
</feature>
<dbReference type="GO" id="GO:0071555">
    <property type="term" value="P:cell wall organization"/>
    <property type="evidence" value="ECO:0007669"/>
    <property type="project" value="UniProtKB-KW"/>
</dbReference>
<dbReference type="FunFam" id="1.10.3810.10:FF:000001">
    <property type="entry name" value="Penicillin-binding protein 1A"/>
    <property type="match status" value="1"/>
</dbReference>
<keyword evidence="13" id="KW-0511">Multifunctional enzyme</keyword>
<keyword evidence="17" id="KW-0812">Transmembrane</keyword>
<comment type="catalytic activity">
    <reaction evidence="16">
        <text>[GlcNAc-(1-&gt;4)-Mur2Ac(oyl-L-Ala-gamma-D-Glu-L-Lys-D-Ala-D-Ala)](n)-di-trans,octa-cis-undecaprenyl diphosphate + beta-D-GlcNAc-(1-&gt;4)-Mur2Ac(oyl-L-Ala-gamma-D-Glu-L-Lys-D-Ala-D-Ala)-di-trans,octa-cis-undecaprenyl diphosphate = [GlcNAc-(1-&gt;4)-Mur2Ac(oyl-L-Ala-gamma-D-Glu-L-Lys-D-Ala-D-Ala)](n+1)-di-trans,octa-cis-undecaprenyl diphosphate + di-trans,octa-cis-undecaprenyl diphosphate + H(+)</text>
        <dbReference type="Rhea" id="RHEA:23708"/>
        <dbReference type="Rhea" id="RHEA-COMP:9602"/>
        <dbReference type="Rhea" id="RHEA-COMP:9603"/>
        <dbReference type="ChEBI" id="CHEBI:15378"/>
        <dbReference type="ChEBI" id="CHEBI:58405"/>
        <dbReference type="ChEBI" id="CHEBI:60033"/>
        <dbReference type="ChEBI" id="CHEBI:78435"/>
        <dbReference type="EC" id="2.4.99.28"/>
    </reaction>
</comment>
<keyword evidence="8" id="KW-0808">Transferase</keyword>
<dbReference type="SUPFAM" id="SSF56601">
    <property type="entry name" value="beta-lactamase/transpeptidase-like"/>
    <property type="match status" value="1"/>
</dbReference>
<dbReference type="AlphaFoldDB" id="A0A1G2URA6"/>
<evidence type="ECO:0000256" key="10">
    <source>
        <dbReference type="ARBA" id="ARBA00022960"/>
    </source>
</evidence>
<sequence length="714" mass="78626">MFINKHRLAIKTLLMLALSAFLILSALILFWISTFKVPSAESIQERRVAESTKIYDKTGQILLYDTGGNVRRSTVPIEQISRYVKNATIAIEDKSFYQHRGVEPLSLIRAFLANIMTLSWSQGGSTITQQVVKNSILTNNKDISRKLKELVLAVKLEQMISKDEILSMYLNEIPYGGNIYGVEEASGSFFGKKSSDVTLAEAAYLAALPKAPTFYSPYGPNQDRLEERKNLVLREMLSNNFITKEEYGSAVAEKASFVAKGNSSIKAPHFVFYVLSYLANKFGEEVLNTRGLRVTTSLDYDLQSIGEKVAHDYALQNKINFNAENAAIVAIDPKTGGILTMVGSRDYFDENIDGAFNVTLAKRQPGSTIKPFVYSEAFLKGYTQDTVLFDVKTQFSTACTPDNLTTGNGCYSPDNFDNIFRGPITMRNALAQSINVPSVKVLYLAGLSDSIRLARDMGIQSLSNKGDYGLTLVLGGGEVTPLEITGAYGVFANDGVKTDISPIIEIKDKTGTILERHNPNPTQVLDKEITLKISSILSDNVARAPSYGQTSALYFPDRDVAVKTGTTNDSRDAWIMGYTPSIAVGAWAGNNNNSPMVKKVAGLIVAPMWRAFMDQVVVKYPNEQFEEPLVLDKLQLKPVLQGIWQGGILATSTSGASTVYGGVHSILNWVSKDDPKGPIPENQSLDSQFNNWEYGVRLWAQDHGLSNDQPFVID</sequence>
<keyword evidence="7" id="KW-0328">Glycosyltransferase</keyword>
<evidence type="ECO:0000256" key="7">
    <source>
        <dbReference type="ARBA" id="ARBA00022676"/>
    </source>
</evidence>
<keyword evidence="14" id="KW-0961">Cell wall biogenesis/degradation</keyword>
<dbReference type="Pfam" id="PF00912">
    <property type="entry name" value="Transgly"/>
    <property type="match status" value="1"/>
</dbReference>
<dbReference type="GO" id="GO:0008955">
    <property type="term" value="F:peptidoglycan glycosyltransferase activity"/>
    <property type="evidence" value="ECO:0007669"/>
    <property type="project" value="UniProtKB-EC"/>
</dbReference>
<dbReference type="NCBIfam" id="TIGR02074">
    <property type="entry name" value="PBP_1a_fam"/>
    <property type="match status" value="1"/>
</dbReference>
<evidence type="ECO:0000256" key="3">
    <source>
        <dbReference type="ARBA" id="ARBA00007739"/>
    </source>
</evidence>
<keyword evidence="6" id="KW-0645">Protease</keyword>
<keyword evidence="12 17" id="KW-0472">Membrane</keyword>
<dbReference type="GO" id="GO:0009002">
    <property type="term" value="F:serine-type D-Ala-D-Ala carboxypeptidase activity"/>
    <property type="evidence" value="ECO:0007669"/>
    <property type="project" value="UniProtKB-EC"/>
</dbReference>